<organism evidence="5 6">
    <name type="scientific">Terrisporobacter muris</name>
    <dbReference type="NCBI Taxonomy" id="2963284"/>
    <lineage>
        <taxon>Bacteria</taxon>
        <taxon>Bacillati</taxon>
        <taxon>Bacillota</taxon>
        <taxon>Clostridia</taxon>
        <taxon>Peptostreptococcales</taxon>
        <taxon>Peptostreptococcaceae</taxon>
        <taxon>Terrisporobacter</taxon>
    </lineage>
</organism>
<dbReference type="SUPFAM" id="SSF116734">
    <property type="entry name" value="DNA methylase specificity domain"/>
    <property type="match status" value="1"/>
</dbReference>
<sequence length="172" mass="19862">MYNSEEYITDERIENGYTKLILKDTVLVAMCGQGLMRGRASILRKECVTNQAVCLLVPSEKINCEFLYYYFMKNYCKFRQSAKGVNKENLRGKVIGQLKIELPLIKEQVEVVRILKRVLGEENIINEVIDIEYMIENITKFILAKAFRGELGSNKLNEKSSVEVLQDILNIK</sequence>
<dbReference type="GO" id="GO:0004519">
    <property type="term" value="F:endonuclease activity"/>
    <property type="evidence" value="ECO:0007669"/>
    <property type="project" value="UniProtKB-KW"/>
</dbReference>
<evidence type="ECO:0000256" key="2">
    <source>
        <dbReference type="ARBA" id="ARBA00022747"/>
    </source>
</evidence>
<dbReference type="GO" id="GO:0003677">
    <property type="term" value="F:DNA binding"/>
    <property type="evidence" value="ECO:0007669"/>
    <property type="project" value="UniProtKB-KW"/>
</dbReference>
<keyword evidence="6" id="KW-1185">Reference proteome</keyword>
<comment type="caution">
    <text evidence="5">The sequence shown here is derived from an EMBL/GenBank/DDBJ whole genome shotgun (WGS) entry which is preliminary data.</text>
</comment>
<name>A0A9X2MJF9_9FIRM</name>
<dbReference type="GO" id="GO:0016787">
    <property type="term" value="F:hydrolase activity"/>
    <property type="evidence" value="ECO:0007669"/>
    <property type="project" value="UniProtKB-KW"/>
</dbReference>
<protein>
    <submittedName>
        <fullName evidence="5">Restriction endonuclease subunit S</fullName>
        <ecNumber evidence="5">3.1.21.-</ecNumber>
    </submittedName>
</protein>
<evidence type="ECO:0000256" key="3">
    <source>
        <dbReference type="ARBA" id="ARBA00023125"/>
    </source>
</evidence>
<feature type="domain" description="Type I restriction modification DNA specificity" evidence="4">
    <location>
        <begin position="18"/>
        <end position="128"/>
    </location>
</feature>
<keyword evidence="2" id="KW-0680">Restriction system</keyword>
<dbReference type="PANTHER" id="PTHR30408:SF12">
    <property type="entry name" value="TYPE I RESTRICTION ENZYME MJAVIII SPECIFICITY SUBUNIT"/>
    <property type="match status" value="1"/>
</dbReference>
<dbReference type="GO" id="GO:0009307">
    <property type="term" value="P:DNA restriction-modification system"/>
    <property type="evidence" value="ECO:0007669"/>
    <property type="project" value="UniProtKB-KW"/>
</dbReference>
<keyword evidence="3" id="KW-0238">DNA-binding</keyword>
<keyword evidence="5" id="KW-0255">Endonuclease</keyword>
<reference evidence="5" key="1">
    <citation type="submission" date="2022-07" db="EMBL/GenBank/DDBJ databases">
        <title>Enhanced cultured diversity of the mouse gut microbiota enables custom-made synthetic communities.</title>
        <authorList>
            <person name="Afrizal A."/>
        </authorList>
    </citation>
    <scope>NUCLEOTIDE SEQUENCE</scope>
    <source>
        <strain evidence="5">DSM 29186</strain>
    </source>
</reference>
<evidence type="ECO:0000259" key="4">
    <source>
        <dbReference type="Pfam" id="PF01420"/>
    </source>
</evidence>
<keyword evidence="5" id="KW-0540">Nuclease</keyword>
<evidence type="ECO:0000313" key="6">
    <source>
        <dbReference type="Proteomes" id="UP001140817"/>
    </source>
</evidence>
<gene>
    <name evidence="5" type="ORF">NSA58_20250</name>
</gene>
<dbReference type="Proteomes" id="UP001140817">
    <property type="component" value="Unassembled WGS sequence"/>
</dbReference>
<dbReference type="EC" id="3.1.21.-" evidence="5"/>
<dbReference type="PANTHER" id="PTHR30408">
    <property type="entry name" value="TYPE-1 RESTRICTION ENZYME ECOKI SPECIFICITY PROTEIN"/>
    <property type="match status" value="1"/>
</dbReference>
<dbReference type="Pfam" id="PF01420">
    <property type="entry name" value="Methylase_S"/>
    <property type="match status" value="1"/>
</dbReference>
<dbReference type="Gene3D" id="3.90.220.20">
    <property type="entry name" value="DNA methylase specificity domains"/>
    <property type="match status" value="2"/>
</dbReference>
<dbReference type="InterPro" id="IPR052021">
    <property type="entry name" value="Type-I_RS_S_subunit"/>
</dbReference>
<dbReference type="EMBL" id="JANKBY010000548">
    <property type="protein sequence ID" value="MCR1825081.1"/>
    <property type="molecule type" value="Genomic_DNA"/>
</dbReference>
<dbReference type="InterPro" id="IPR000055">
    <property type="entry name" value="Restrct_endonuc_typeI_TRD"/>
</dbReference>
<accession>A0A9X2MJF9</accession>
<dbReference type="AlphaFoldDB" id="A0A9X2MJF9"/>
<comment type="similarity">
    <text evidence="1">Belongs to the type-I restriction system S methylase family.</text>
</comment>
<evidence type="ECO:0000313" key="5">
    <source>
        <dbReference type="EMBL" id="MCR1825081.1"/>
    </source>
</evidence>
<dbReference type="InterPro" id="IPR044946">
    <property type="entry name" value="Restrct_endonuc_typeI_TRD_sf"/>
</dbReference>
<keyword evidence="5" id="KW-0378">Hydrolase</keyword>
<evidence type="ECO:0000256" key="1">
    <source>
        <dbReference type="ARBA" id="ARBA00010923"/>
    </source>
</evidence>
<proteinExistence type="inferred from homology"/>